<dbReference type="InterPro" id="IPR032465">
    <property type="entry name" value="ACMSD"/>
</dbReference>
<dbReference type="AlphaFoldDB" id="A0A8H6ZMN9"/>
<keyword evidence="2 3" id="KW-0456">Lyase</keyword>
<dbReference type="InterPro" id="IPR006680">
    <property type="entry name" value="Amidohydro-rel"/>
</dbReference>
<keyword evidence="4" id="KW-0732">Signal</keyword>
<dbReference type="PANTHER" id="PTHR21240:SF31">
    <property type="entry name" value="AMIDOHYDROLASE FAMILY PROTEIN (AFU_ORTHOLOGUE AFUA_7G05840)"/>
    <property type="match status" value="1"/>
</dbReference>
<feature type="chain" id="PRO_5034217589" description="Amidohydrolase-related domain-containing protein" evidence="4">
    <location>
        <begin position="18"/>
        <end position="356"/>
    </location>
</feature>
<dbReference type="GO" id="GO:0016831">
    <property type="term" value="F:carboxy-lyase activity"/>
    <property type="evidence" value="ECO:0007669"/>
    <property type="project" value="UniProtKB-KW"/>
</dbReference>
<dbReference type="OrthoDB" id="432010at2759"/>
<feature type="domain" description="Amidohydrolase-related" evidence="5">
    <location>
        <begin position="90"/>
        <end position="354"/>
    </location>
</feature>
<dbReference type="Proteomes" id="UP000623687">
    <property type="component" value="Unassembled WGS sequence"/>
</dbReference>
<evidence type="ECO:0000256" key="4">
    <source>
        <dbReference type="SAM" id="SignalP"/>
    </source>
</evidence>
<gene>
    <name evidence="6" type="ORF">PC9H_002051</name>
</gene>
<dbReference type="RefSeq" id="XP_036626315.1">
    <property type="nucleotide sequence ID" value="XM_036771694.1"/>
</dbReference>
<dbReference type="VEuPathDB" id="FungiDB:PC9H_002051"/>
<evidence type="ECO:0000259" key="5">
    <source>
        <dbReference type="Pfam" id="PF04909"/>
    </source>
</evidence>
<evidence type="ECO:0000313" key="7">
    <source>
        <dbReference type="Proteomes" id="UP000623687"/>
    </source>
</evidence>
<protein>
    <recommendedName>
        <fullName evidence="5">Amidohydrolase-related domain-containing protein</fullName>
    </recommendedName>
</protein>
<comment type="similarity">
    <text evidence="3">Belongs to the metallo-dependent hydrolases superfamily.</text>
</comment>
<evidence type="ECO:0000256" key="3">
    <source>
        <dbReference type="RuleBase" id="RU366045"/>
    </source>
</evidence>
<dbReference type="Pfam" id="PF04909">
    <property type="entry name" value="Amidohydro_2"/>
    <property type="match status" value="1"/>
</dbReference>
<evidence type="ECO:0000313" key="6">
    <source>
        <dbReference type="EMBL" id="KAF7419461.1"/>
    </source>
</evidence>
<dbReference type="GO" id="GO:0005829">
    <property type="term" value="C:cytosol"/>
    <property type="evidence" value="ECO:0007669"/>
    <property type="project" value="TreeGrafter"/>
</dbReference>
<keyword evidence="7" id="KW-1185">Reference proteome</keyword>
<feature type="signal peptide" evidence="4">
    <location>
        <begin position="1"/>
        <end position="17"/>
    </location>
</feature>
<reference evidence="6" key="1">
    <citation type="submission" date="2019-07" db="EMBL/GenBank/DDBJ databases">
        <authorList>
            <person name="Palmer J.M."/>
        </authorList>
    </citation>
    <scope>NUCLEOTIDE SEQUENCE</scope>
    <source>
        <strain evidence="6">PC9</strain>
    </source>
</reference>
<keyword evidence="1 3" id="KW-0210">Decarboxylase</keyword>
<dbReference type="EMBL" id="JACETU010000010">
    <property type="protein sequence ID" value="KAF7419461.1"/>
    <property type="molecule type" value="Genomic_DNA"/>
</dbReference>
<dbReference type="GO" id="GO:0016787">
    <property type="term" value="F:hydrolase activity"/>
    <property type="evidence" value="ECO:0007669"/>
    <property type="project" value="InterPro"/>
</dbReference>
<sequence>MLAYFSVFAIFHTSVLAARIWNNTGVGTIIFEEAWTPPVLASTVGKQTPPVGQTSEQLAENLLDVHNQRLAGMDANGVDFMVLSCSSPCIQGISDPVVAATTAKQANDELAATIANNTLRFGGFAALAMHDPVEAAQELKRTVEELGFLGALVNDYQQTNDSSMIKFYDTAEFDPFWQVVTDLDVPVYFHPRSNIPLLGNLEFGHSSFLRGSSQEFAATLSTHVMGLSTNGVFDRFPTLKIIVGHMGERIPSDFSRIDDQLARQVVNGMPMQKKLSDYWRTNIFETTSGNFGTDLLKFHIGQIGLDRILYSVDYPFVTIEQGTEFINTLAETTGLGEEDIVALKRGAAIKLLKLDQ</sequence>
<proteinExistence type="inferred from homology"/>
<comment type="caution">
    <text evidence="6">The sequence shown here is derived from an EMBL/GenBank/DDBJ whole genome shotgun (WGS) entry which is preliminary data.</text>
</comment>
<dbReference type="GeneID" id="59371892"/>
<evidence type="ECO:0000256" key="2">
    <source>
        <dbReference type="ARBA" id="ARBA00023239"/>
    </source>
</evidence>
<dbReference type="Gene3D" id="3.20.20.140">
    <property type="entry name" value="Metal-dependent hydrolases"/>
    <property type="match status" value="1"/>
</dbReference>
<dbReference type="PANTHER" id="PTHR21240">
    <property type="entry name" value="2-AMINO-3-CARBOXYLMUCONATE-6-SEMIALDEHYDE DECARBOXYLASE"/>
    <property type="match status" value="1"/>
</dbReference>
<dbReference type="InterPro" id="IPR032466">
    <property type="entry name" value="Metal_Hydrolase"/>
</dbReference>
<dbReference type="SUPFAM" id="SSF51556">
    <property type="entry name" value="Metallo-dependent hydrolases"/>
    <property type="match status" value="1"/>
</dbReference>
<organism evidence="6 7">
    <name type="scientific">Pleurotus ostreatus</name>
    <name type="common">Oyster mushroom</name>
    <name type="synonym">White-rot fungus</name>
    <dbReference type="NCBI Taxonomy" id="5322"/>
    <lineage>
        <taxon>Eukaryota</taxon>
        <taxon>Fungi</taxon>
        <taxon>Dikarya</taxon>
        <taxon>Basidiomycota</taxon>
        <taxon>Agaricomycotina</taxon>
        <taxon>Agaricomycetes</taxon>
        <taxon>Agaricomycetidae</taxon>
        <taxon>Agaricales</taxon>
        <taxon>Pleurotineae</taxon>
        <taxon>Pleurotaceae</taxon>
        <taxon>Pleurotus</taxon>
    </lineage>
</organism>
<accession>A0A8H6ZMN9</accession>
<dbReference type="GO" id="GO:0019748">
    <property type="term" value="P:secondary metabolic process"/>
    <property type="evidence" value="ECO:0007669"/>
    <property type="project" value="TreeGrafter"/>
</dbReference>
<evidence type="ECO:0000256" key="1">
    <source>
        <dbReference type="ARBA" id="ARBA00022793"/>
    </source>
</evidence>
<name>A0A8H6ZMN9_PLEOS</name>